<name>A0A1L7NPT2_PSEPU</name>
<reference evidence="1 2" key="1">
    <citation type="submission" date="2015-11" db="EMBL/GenBank/DDBJ databases">
        <title>Complete genome sequencing of a biphenyl-degrading bacterium, Pseudomonas putida KF715 (=NBRC110667).</title>
        <authorList>
            <person name="Suenaga H."/>
            <person name="Fujihara N."/>
            <person name="Watanabe T."/>
            <person name="Hirose J."/>
            <person name="Kimura N."/>
            <person name="Yamazoe A."/>
            <person name="Hosoyama A."/>
            <person name="Shimodaira J."/>
            <person name="Furukawa K."/>
        </authorList>
    </citation>
    <scope>NUCLEOTIDE SEQUENCE [LARGE SCALE GENOMIC DNA]</scope>
    <source>
        <strain evidence="1 2">KF715</strain>
        <plasmid evidence="2">Plasmid pkf715c dna</plasmid>
    </source>
</reference>
<keyword evidence="1" id="KW-0614">Plasmid</keyword>
<evidence type="ECO:0000313" key="2">
    <source>
        <dbReference type="Proteomes" id="UP000218731"/>
    </source>
</evidence>
<dbReference type="RefSeq" id="WP_096427193.1">
    <property type="nucleotide sequence ID" value="NZ_AP015032.1"/>
</dbReference>
<organism evidence="1 2">
    <name type="scientific">Pseudomonas putida</name>
    <name type="common">Arthrobacter siderocapsulatus</name>
    <dbReference type="NCBI Taxonomy" id="303"/>
    <lineage>
        <taxon>Bacteria</taxon>
        <taxon>Pseudomonadati</taxon>
        <taxon>Pseudomonadota</taxon>
        <taxon>Gammaproteobacteria</taxon>
        <taxon>Pseudomonadales</taxon>
        <taxon>Pseudomonadaceae</taxon>
        <taxon>Pseudomonas</taxon>
    </lineage>
</organism>
<gene>
    <name evidence="1" type="ORF">KF715C_pC280</name>
</gene>
<sequence>MKIMVTVAGYGGAGSAPITLAATLDDATAVMTVLKEIKYRDKPDKGYAFVTNLKLPAYDCLFTEEHLQGAILSYRESEGLGSFVMHDNMMRHRPRIETDGIDPKGQKYRLPGDINNGEIAVLALAYFQSRQRSVGALAGQIDRVTSMYDILSF</sequence>
<proteinExistence type="predicted"/>
<dbReference type="Proteomes" id="UP000218731">
    <property type="component" value="Plasmid pKF715C"/>
</dbReference>
<protein>
    <submittedName>
        <fullName evidence="1">Uncharacterized protein</fullName>
    </submittedName>
</protein>
<dbReference type="EMBL" id="AP015032">
    <property type="protein sequence ID" value="BAW27461.1"/>
    <property type="molecule type" value="Genomic_DNA"/>
</dbReference>
<geneLocation type="plasmid" evidence="2">
    <name>pkf715c dna</name>
</geneLocation>
<evidence type="ECO:0000313" key="1">
    <source>
        <dbReference type="EMBL" id="BAW27461.1"/>
    </source>
</evidence>
<accession>A0A1L7NPT2</accession>
<dbReference type="AlphaFoldDB" id="A0A1L7NPT2"/>